<sequence length="180" mass="20610">MLSIHRRSRETSKECIAVFKITPINQLFPSHVEPPKEYQSPTSNIFLFSFLYAASLDRIILFSTLIRNQQSSKSFHNLTPSSNHLDEHSPISLLSTPGLFLSLIYSLCLAGSQSVQQSEHSWRNHYILLLAFLLRVLLTSLDRYGLRRLSQYINQSEEEAKIRTRLILILLTVAEPSPLV</sequence>
<name>A0A9P4NGZ9_9PEZI</name>
<dbReference type="Proteomes" id="UP000800235">
    <property type="component" value="Unassembled WGS sequence"/>
</dbReference>
<protein>
    <submittedName>
        <fullName evidence="1">Uncharacterized protein</fullName>
    </submittedName>
</protein>
<comment type="caution">
    <text evidence="1">The sequence shown here is derived from an EMBL/GenBank/DDBJ whole genome shotgun (WGS) entry which is preliminary data.</text>
</comment>
<dbReference type="AlphaFoldDB" id="A0A9P4NGZ9"/>
<reference evidence="1" key="1">
    <citation type="journal article" date="2020" name="Stud. Mycol.">
        <title>101 Dothideomycetes genomes: a test case for predicting lifestyles and emergence of pathogens.</title>
        <authorList>
            <person name="Haridas S."/>
            <person name="Albert R."/>
            <person name="Binder M."/>
            <person name="Bloem J."/>
            <person name="Labutti K."/>
            <person name="Salamov A."/>
            <person name="Andreopoulos B."/>
            <person name="Baker S."/>
            <person name="Barry K."/>
            <person name="Bills G."/>
            <person name="Bluhm B."/>
            <person name="Cannon C."/>
            <person name="Castanera R."/>
            <person name="Culley D."/>
            <person name="Daum C."/>
            <person name="Ezra D."/>
            <person name="Gonzalez J."/>
            <person name="Henrissat B."/>
            <person name="Kuo A."/>
            <person name="Liang C."/>
            <person name="Lipzen A."/>
            <person name="Lutzoni F."/>
            <person name="Magnuson J."/>
            <person name="Mondo S."/>
            <person name="Nolan M."/>
            <person name="Ohm R."/>
            <person name="Pangilinan J."/>
            <person name="Park H.-J."/>
            <person name="Ramirez L."/>
            <person name="Alfaro M."/>
            <person name="Sun H."/>
            <person name="Tritt A."/>
            <person name="Yoshinaga Y."/>
            <person name="Zwiers L.-H."/>
            <person name="Turgeon B."/>
            <person name="Goodwin S."/>
            <person name="Spatafora J."/>
            <person name="Crous P."/>
            <person name="Grigoriev I."/>
        </authorList>
    </citation>
    <scope>NUCLEOTIDE SEQUENCE</scope>
    <source>
        <strain evidence="1">CBS 130266</strain>
    </source>
</reference>
<keyword evidence="2" id="KW-1185">Reference proteome</keyword>
<organism evidence="1 2">
    <name type="scientific">Tothia fuscella</name>
    <dbReference type="NCBI Taxonomy" id="1048955"/>
    <lineage>
        <taxon>Eukaryota</taxon>
        <taxon>Fungi</taxon>
        <taxon>Dikarya</taxon>
        <taxon>Ascomycota</taxon>
        <taxon>Pezizomycotina</taxon>
        <taxon>Dothideomycetes</taxon>
        <taxon>Pleosporomycetidae</taxon>
        <taxon>Venturiales</taxon>
        <taxon>Cylindrosympodiaceae</taxon>
        <taxon>Tothia</taxon>
    </lineage>
</organism>
<gene>
    <name evidence="1" type="ORF">EJ08DRAFT_528825</name>
</gene>
<proteinExistence type="predicted"/>
<evidence type="ECO:0000313" key="1">
    <source>
        <dbReference type="EMBL" id="KAF2420758.1"/>
    </source>
</evidence>
<dbReference type="EMBL" id="MU007106">
    <property type="protein sequence ID" value="KAF2420758.1"/>
    <property type="molecule type" value="Genomic_DNA"/>
</dbReference>
<accession>A0A9P4NGZ9</accession>
<evidence type="ECO:0000313" key="2">
    <source>
        <dbReference type="Proteomes" id="UP000800235"/>
    </source>
</evidence>